<sequence>MPVSMPQFRFPFSKKATPATVPAAPIVEEPATAPTVDTVVETTTPALPSVDDSTPRSHRREKSTGSLSIMTRRTSREEDTNTYKLSTVNDSGIYLPPSPVEKKSFWGKKETTNGSPVEAPDTQDIGFAITRESFDSYRRSFDISARMQVSDSQRASMQSSRSSFDALGWGRPSFEAPNRLPSIDVSESASEEDEAEFRDVDLNDQPKKRGFLGRFVPGQTTQPALPAVRPFHTHTPRAASVGEEDLKGRGRSATAVWRREHNKDAEELSAMVKGSNHLISV</sequence>
<evidence type="ECO:0000313" key="3">
    <source>
        <dbReference type="Proteomes" id="UP001370758"/>
    </source>
</evidence>
<keyword evidence="3" id="KW-1185">Reference proteome</keyword>
<name>A0AAV9VS44_9PEZI</name>
<dbReference type="EMBL" id="JAVHJL010000013">
    <property type="protein sequence ID" value="KAK6495299.1"/>
    <property type="molecule type" value="Genomic_DNA"/>
</dbReference>
<proteinExistence type="predicted"/>
<feature type="region of interest" description="Disordered" evidence="1">
    <location>
        <begin position="44"/>
        <end position="94"/>
    </location>
</feature>
<protein>
    <submittedName>
        <fullName evidence="2">Uncharacterized protein</fullName>
    </submittedName>
</protein>
<dbReference type="AlphaFoldDB" id="A0AAV9VS44"/>
<gene>
    <name evidence="2" type="ORF">TWF481_003324</name>
</gene>
<accession>A0AAV9VS44</accession>
<dbReference type="Proteomes" id="UP001370758">
    <property type="component" value="Unassembled WGS sequence"/>
</dbReference>
<evidence type="ECO:0000313" key="2">
    <source>
        <dbReference type="EMBL" id="KAK6495299.1"/>
    </source>
</evidence>
<organism evidence="2 3">
    <name type="scientific">Arthrobotrys musiformis</name>
    <dbReference type="NCBI Taxonomy" id="47236"/>
    <lineage>
        <taxon>Eukaryota</taxon>
        <taxon>Fungi</taxon>
        <taxon>Dikarya</taxon>
        <taxon>Ascomycota</taxon>
        <taxon>Pezizomycotina</taxon>
        <taxon>Orbiliomycetes</taxon>
        <taxon>Orbiliales</taxon>
        <taxon>Orbiliaceae</taxon>
        <taxon>Arthrobotrys</taxon>
    </lineage>
</organism>
<evidence type="ECO:0000256" key="1">
    <source>
        <dbReference type="SAM" id="MobiDB-lite"/>
    </source>
</evidence>
<feature type="region of interest" description="Disordered" evidence="1">
    <location>
        <begin position="175"/>
        <end position="197"/>
    </location>
</feature>
<reference evidence="2 3" key="1">
    <citation type="submission" date="2023-08" db="EMBL/GenBank/DDBJ databases">
        <authorList>
            <person name="Palmer J.M."/>
        </authorList>
    </citation>
    <scope>NUCLEOTIDE SEQUENCE [LARGE SCALE GENOMIC DNA]</scope>
    <source>
        <strain evidence="2 3">TWF481</strain>
    </source>
</reference>
<comment type="caution">
    <text evidence="2">The sequence shown here is derived from an EMBL/GenBank/DDBJ whole genome shotgun (WGS) entry which is preliminary data.</text>
</comment>